<dbReference type="InterPro" id="IPR029063">
    <property type="entry name" value="SAM-dependent_MTases_sf"/>
</dbReference>
<gene>
    <name evidence="2" type="ORF">A2975_04930</name>
</gene>
<dbReference type="Gene3D" id="3.40.50.150">
    <property type="entry name" value="Vaccinia Virus protein VP39"/>
    <property type="match status" value="1"/>
</dbReference>
<dbReference type="EMBL" id="MGHL01000007">
    <property type="protein sequence ID" value="OGM69924.1"/>
    <property type="molecule type" value="Genomic_DNA"/>
</dbReference>
<name>A0A1F8C0P1_9BACT</name>
<dbReference type="PANTHER" id="PTHR43464">
    <property type="entry name" value="METHYLTRANSFERASE"/>
    <property type="match status" value="1"/>
</dbReference>
<protein>
    <recommendedName>
        <fullName evidence="1">Methyltransferase type 11 domain-containing protein</fullName>
    </recommendedName>
</protein>
<comment type="caution">
    <text evidence="2">The sequence shown here is derived from an EMBL/GenBank/DDBJ whole genome shotgun (WGS) entry which is preliminary data.</text>
</comment>
<dbReference type="Pfam" id="PF08241">
    <property type="entry name" value="Methyltransf_11"/>
    <property type="match status" value="1"/>
</dbReference>
<dbReference type="AlphaFoldDB" id="A0A1F8C0P1"/>
<feature type="domain" description="Methyltransferase type 11" evidence="1">
    <location>
        <begin position="39"/>
        <end position="131"/>
    </location>
</feature>
<dbReference type="CDD" id="cd02440">
    <property type="entry name" value="AdoMet_MTases"/>
    <property type="match status" value="1"/>
</dbReference>
<dbReference type="Proteomes" id="UP000178429">
    <property type="component" value="Unassembled WGS sequence"/>
</dbReference>
<dbReference type="InterPro" id="IPR013216">
    <property type="entry name" value="Methyltransf_11"/>
</dbReference>
<accession>A0A1F8C0P1</accession>
<evidence type="ECO:0000259" key="1">
    <source>
        <dbReference type="Pfam" id="PF08241"/>
    </source>
</evidence>
<proteinExistence type="predicted"/>
<dbReference type="STRING" id="1802525.A2975_04930"/>
<evidence type="ECO:0000313" key="3">
    <source>
        <dbReference type="Proteomes" id="UP000178429"/>
    </source>
</evidence>
<dbReference type="GO" id="GO:0008757">
    <property type="term" value="F:S-adenosylmethionine-dependent methyltransferase activity"/>
    <property type="evidence" value="ECO:0007669"/>
    <property type="project" value="InterPro"/>
</dbReference>
<dbReference type="SUPFAM" id="SSF53335">
    <property type="entry name" value="S-adenosyl-L-methionine-dependent methyltransferases"/>
    <property type="match status" value="1"/>
</dbReference>
<reference evidence="2 3" key="1">
    <citation type="journal article" date="2016" name="Nat. Commun.">
        <title>Thousands of microbial genomes shed light on interconnected biogeochemical processes in an aquifer system.</title>
        <authorList>
            <person name="Anantharaman K."/>
            <person name="Brown C.T."/>
            <person name="Hug L.A."/>
            <person name="Sharon I."/>
            <person name="Castelle C.J."/>
            <person name="Probst A.J."/>
            <person name="Thomas B.C."/>
            <person name="Singh A."/>
            <person name="Wilkins M.J."/>
            <person name="Karaoz U."/>
            <person name="Brodie E.L."/>
            <person name="Williams K.H."/>
            <person name="Hubbard S.S."/>
            <person name="Banfield J.F."/>
        </authorList>
    </citation>
    <scope>NUCLEOTIDE SEQUENCE [LARGE SCALE GENOMIC DNA]</scope>
</reference>
<sequence>MKTKQTKKWEQACLETRRSLGNRKRRLSKFAIPTGSRVLDLGCADGLNTSILLEQGIEDIVGVDISKDLIKIAKKTNPQAKFYVASADKLPFKANQFDVVLVDSVFHHLLEYSQPIKEIKRVLVKGGKLCFIEPNNSLARKLMDFLCVHEVSKYLPILNKRRLTYLEEKGLMNHWLETQGQFLNTLKSGGFVKLSLEKDFLSIMGEYKSNK</sequence>
<organism evidence="2 3">
    <name type="scientific">Candidatus Woesebacteria bacterium RIFCSPLOWO2_01_FULL_44_14</name>
    <dbReference type="NCBI Taxonomy" id="1802525"/>
    <lineage>
        <taxon>Bacteria</taxon>
        <taxon>Candidatus Woeseibacteriota</taxon>
    </lineage>
</organism>
<evidence type="ECO:0000313" key="2">
    <source>
        <dbReference type="EMBL" id="OGM69924.1"/>
    </source>
</evidence>